<name>F0W0D1_9STRA</name>
<evidence type="ECO:0000313" key="1">
    <source>
        <dbReference type="EMBL" id="CCA14503.1"/>
    </source>
</evidence>
<organism evidence="1">
    <name type="scientific">Albugo laibachii Nc14</name>
    <dbReference type="NCBI Taxonomy" id="890382"/>
    <lineage>
        <taxon>Eukaryota</taxon>
        <taxon>Sar</taxon>
        <taxon>Stramenopiles</taxon>
        <taxon>Oomycota</taxon>
        <taxon>Peronosporomycetes</taxon>
        <taxon>Albuginales</taxon>
        <taxon>Albuginaceae</taxon>
        <taxon>Albugo</taxon>
    </lineage>
</organism>
<dbReference type="EMBL" id="FR824049">
    <property type="protein sequence ID" value="CCA14503.1"/>
    <property type="molecule type" value="Genomic_DNA"/>
</dbReference>
<dbReference type="HOGENOM" id="CLU_2201934_0_0_1"/>
<reference evidence="1" key="2">
    <citation type="submission" date="2011-02" db="EMBL/GenBank/DDBJ databases">
        <authorList>
            <person name="MacLean D."/>
        </authorList>
    </citation>
    <scope>NUCLEOTIDE SEQUENCE</scope>
</reference>
<protein>
    <submittedName>
        <fullName evidence="1">AlNc14C4G574 protein</fullName>
    </submittedName>
</protein>
<accession>F0W0D1</accession>
<gene>
    <name evidence="1" type="primary">AlNc14C4G574</name>
    <name evidence="1" type="ORF">ALNC14_006460</name>
</gene>
<proteinExistence type="predicted"/>
<sequence>MSEEEKIKQKNVIIEYTSNCVWANYKSKESGCNQCITALGEVTKSHIAISLSASLTLFESTYEKKKLASCMTSAVWREYKKCLQLVFVPDFMCEHEFVDQSSIVQERQ</sequence>
<reference evidence="1" key="1">
    <citation type="journal article" date="2011" name="PLoS Biol.">
        <title>Gene gain and loss during evolution of obligate parasitism in the white rust pathogen of Arabidopsis thaliana.</title>
        <authorList>
            <person name="Kemen E."/>
            <person name="Gardiner A."/>
            <person name="Schultz-Larsen T."/>
            <person name="Kemen A.C."/>
            <person name="Balmuth A.L."/>
            <person name="Robert-Seilaniantz A."/>
            <person name="Bailey K."/>
            <person name="Holub E."/>
            <person name="Studholme D.J."/>
            <person name="Maclean D."/>
            <person name="Jones J.D."/>
        </authorList>
    </citation>
    <scope>NUCLEOTIDE SEQUENCE</scope>
</reference>
<dbReference type="AlphaFoldDB" id="F0W0D1"/>